<reference evidence="2" key="1">
    <citation type="submission" date="2021-01" db="EMBL/GenBank/DDBJ databases">
        <title>Caligus Genome Assembly.</title>
        <authorList>
            <person name="Gallardo-Escarate C."/>
        </authorList>
    </citation>
    <scope>NUCLEOTIDE SEQUENCE [LARGE SCALE GENOMIC DNA]</scope>
</reference>
<sequence length="60" mass="6865">MIFTKSAIEEYLKKKLKEGKATGPDGICGKIFIECIDEILPFWLNLEIDGDSWKTPETPY</sequence>
<organism evidence="1 2">
    <name type="scientific">Caligus rogercresseyi</name>
    <name type="common">Sea louse</name>
    <dbReference type="NCBI Taxonomy" id="217165"/>
    <lineage>
        <taxon>Eukaryota</taxon>
        <taxon>Metazoa</taxon>
        <taxon>Ecdysozoa</taxon>
        <taxon>Arthropoda</taxon>
        <taxon>Crustacea</taxon>
        <taxon>Multicrustacea</taxon>
        <taxon>Hexanauplia</taxon>
        <taxon>Copepoda</taxon>
        <taxon>Siphonostomatoida</taxon>
        <taxon>Caligidae</taxon>
        <taxon>Caligus</taxon>
    </lineage>
</organism>
<name>A0A7T8KH24_CALRO</name>
<accession>A0A7T8KH24</accession>
<protein>
    <submittedName>
        <fullName evidence="1">Uncharacterized protein</fullName>
    </submittedName>
</protein>
<evidence type="ECO:0000313" key="1">
    <source>
        <dbReference type="EMBL" id="QQP55720.1"/>
    </source>
</evidence>
<gene>
    <name evidence="1" type="ORF">FKW44_000154</name>
</gene>
<dbReference type="Proteomes" id="UP000595437">
    <property type="component" value="Chromosome 1"/>
</dbReference>
<dbReference type="EMBL" id="CP045890">
    <property type="protein sequence ID" value="QQP55720.1"/>
    <property type="molecule type" value="Genomic_DNA"/>
</dbReference>
<keyword evidence="2" id="KW-1185">Reference proteome</keyword>
<evidence type="ECO:0000313" key="2">
    <source>
        <dbReference type="Proteomes" id="UP000595437"/>
    </source>
</evidence>
<dbReference type="AlphaFoldDB" id="A0A7T8KH24"/>
<proteinExistence type="predicted"/>